<feature type="region of interest" description="Disordered" evidence="1">
    <location>
        <begin position="425"/>
        <end position="444"/>
    </location>
</feature>
<sequence length="571" mass="64672">MSGQALSSIDGSLLCTHRMAKVLKTNGNNESLSDEYERIADSLLEWIRKSVPSLESRLTDHSISTVQKKLEEFRQYRLQKPQRCEQKSRLEKIAQQAIDCNHLTFAGKTLTDINKAWKSLESVERAFEEWLLSEMVKLETSENIFLKAKQPKLEVNSEPKKLQRDGKPPISKKREELTKAVHEARKKLENIGWKSSALNSSKSVANLRDHIENNDESVQIENKNPSDEIRRSISLSDLSVTPHRRVLPIRRINIDSEESAPLWNRAKLERERLSSQQQVGLMRKSVSNVALNRSEPTPQIKTMPRFKSQGLWSAAAATPSSRNSGRLSAPLQRQYNSRRNLSNDPDLSDDNSSSSSENCPRALRPGTPPKPNILRQIRRSSTSQVVVHNNEMNSGMQPKPTRRLWDKFALRSAKSEYNLNFAGRETPQNRYHTPSSNSSLWTGQSPETVYNDKFDLAATNPATIPLSHELCHHIVDELNQIATYAKKIYHRSAAEGNTILCNILVDGISKAYVNLSTVINPPLVNGGIPSNESTINNPDNMVNTMKLLQQYSDRLLSLVEQRMTKDNQKKN</sequence>
<evidence type="ECO:0000256" key="1">
    <source>
        <dbReference type="SAM" id="MobiDB-lite"/>
    </source>
</evidence>
<proteinExistence type="predicted"/>
<dbReference type="Gene3D" id="1.20.58.60">
    <property type="match status" value="1"/>
</dbReference>
<dbReference type="EMBL" id="NCKU01000671">
    <property type="protein sequence ID" value="RWS14606.1"/>
    <property type="molecule type" value="Genomic_DNA"/>
</dbReference>
<keyword evidence="4" id="KW-1185">Reference proteome</keyword>
<dbReference type="STRING" id="1965070.A0A3S3PE90"/>
<feature type="compositionally biased region" description="Polar residues" evidence="1">
    <location>
        <begin position="318"/>
        <end position="339"/>
    </location>
</feature>
<feature type="region of interest" description="Disordered" evidence="1">
    <location>
        <begin position="272"/>
        <end position="400"/>
    </location>
</feature>
<gene>
    <name evidence="3" type="ORF">B4U79_17280</name>
    <name evidence="2" type="ORF">B4U79_17361</name>
</gene>
<reference evidence="2 4" key="1">
    <citation type="journal article" date="2018" name="Gigascience">
        <title>Genomes of trombidid mites reveal novel predicted allergens and laterally-transferred genes associated with secondary metabolism.</title>
        <authorList>
            <person name="Dong X."/>
            <person name="Chaisiri K."/>
            <person name="Xia D."/>
            <person name="Armstrong S.D."/>
            <person name="Fang Y."/>
            <person name="Donnelly M.J."/>
            <person name="Kadowaki T."/>
            <person name="McGarry J.W."/>
            <person name="Darby A.C."/>
            <person name="Makepeace B.L."/>
        </authorList>
    </citation>
    <scope>NUCLEOTIDE SEQUENCE [LARGE SCALE GENOMIC DNA]</scope>
    <source>
        <strain evidence="2">UoL-WK</strain>
    </source>
</reference>
<evidence type="ECO:0000313" key="3">
    <source>
        <dbReference type="EMBL" id="RWS14606.1"/>
    </source>
</evidence>
<evidence type="ECO:0000313" key="2">
    <source>
        <dbReference type="EMBL" id="RWS13443.1"/>
    </source>
</evidence>
<organism evidence="2 4">
    <name type="scientific">Dinothrombium tinctorium</name>
    <dbReference type="NCBI Taxonomy" id="1965070"/>
    <lineage>
        <taxon>Eukaryota</taxon>
        <taxon>Metazoa</taxon>
        <taxon>Ecdysozoa</taxon>
        <taxon>Arthropoda</taxon>
        <taxon>Chelicerata</taxon>
        <taxon>Arachnida</taxon>
        <taxon>Acari</taxon>
        <taxon>Acariformes</taxon>
        <taxon>Trombidiformes</taxon>
        <taxon>Prostigmata</taxon>
        <taxon>Anystina</taxon>
        <taxon>Parasitengona</taxon>
        <taxon>Trombidioidea</taxon>
        <taxon>Trombidiidae</taxon>
        <taxon>Dinothrombium</taxon>
    </lineage>
</organism>
<dbReference type="SUPFAM" id="SSF46966">
    <property type="entry name" value="Spectrin repeat"/>
    <property type="match status" value="1"/>
</dbReference>
<feature type="compositionally biased region" description="Polar residues" evidence="1">
    <location>
        <begin position="274"/>
        <end position="300"/>
    </location>
</feature>
<dbReference type="AlphaFoldDB" id="A0A3S3PE90"/>
<reference evidence="2" key="2">
    <citation type="submission" date="2018-11" db="EMBL/GenBank/DDBJ databases">
        <title>Trombidioid mite genomics.</title>
        <authorList>
            <person name="Dong X."/>
        </authorList>
    </citation>
    <scope>NUCLEOTIDE SEQUENCE</scope>
    <source>
        <strain evidence="2">UoL-WK</strain>
    </source>
</reference>
<feature type="compositionally biased region" description="Low complexity" evidence="1">
    <location>
        <begin position="340"/>
        <end position="358"/>
    </location>
</feature>
<dbReference type="EMBL" id="NCKU01000991">
    <property type="protein sequence ID" value="RWS13443.1"/>
    <property type="molecule type" value="Genomic_DNA"/>
</dbReference>
<feature type="compositionally biased region" description="Polar residues" evidence="1">
    <location>
        <begin position="426"/>
        <end position="444"/>
    </location>
</feature>
<name>A0A3S3PE90_9ACAR</name>
<dbReference type="OrthoDB" id="6154712at2759"/>
<protein>
    <submittedName>
        <fullName evidence="2">Alpha-actinin: sarcomeric-like isoform X4</fullName>
    </submittedName>
</protein>
<evidence type="ECO:0000313" key="4">
    <source>
        <dbReference type="Proteomes" id="UP000285301"/>
    </source>
</evidence>
<dbReference type="PANTHER" id="PTHR11915">
    <property type="entry name" value="SPECTRIN/FILAMIN RELATED CYTOSKELETAL PROTEIN"/>
    <property type="match status" value="1"/>
</dbReference>
<dbReference type="Proteomes" id="UP000285301">
    <property type="component" value="Unassembled WGS sequence"/>
</dbReference>
<accession>A0A3S3PE90</accession>
<comment type="caution">
    <text evidence="2">The sequence shown here is derived from an EMBL/GenBank/DDBJ whole genome shotgun (WGS) entry which is preliminary data.</text>
</comment>
<feature type="compositionally biased region" description="Polar residues" evidence="1">
    <location>
        <begin position="379"/>
        <end position="396"/>
    </location>
</feature>